<dbReference type="PROSITE" id="PS51257">
    <property type="entry name" value="PROKAR_LIPOPROTEIN"/>
    <property type="match status" value="1"/>
</dbReference>
<reference evidence="3 4" key="1">
    <citation type="submission" date="2016-11" db="EMBL/GenBank/DDBJ databases">
        <authorList>
            <person name="Jaros S."/>
            <person name="Januszkiewicz K."/>
            <person name="Wedrychowicz H."/>
        </authorList>
    </citation>
    <scope>NUCLEOTIDE SEQUENCE [LARGE SCALE GENOMIC DNA]</scope>
    <source>
        <strain evidence="3 4">DSM 21074</strain>
    </source>
</reference>
<dbReference type="STRING" id="1121955.SAMN02745146_2145"/>
<sequence length="418" mass="43706">MKVFLRNAAGLLLLGPLLFASCKKEDDFNTLSGEVPTSDFTVELNTSQFPIVATFTSTTPNAFLYQWNFGDSPELGRGEKVTHTYKVAGAVTVRLTTAGAGGTGTTAAKEINIPSACPNAAYAVLTACAGSGATTWTLSTQPRAIVRLAANGTELSASAAPLPACQADDQFSFASTFSYSYDAGPGTYANGACGPARTANSDFIYRPNGALGQIVLQGKGSFIGLPDSVVNKTYDILEATPTRLRLQGTHPDGTKTITTYMPQLSQLDRAKQLLTGGSSRTWVLDNTKAATIVVGPSDADPTGYYAGGALGSLPPCQADDEYTFTTANVFTYDAKGQTFVAGNPGSCQAPQSGTSSFTFTAASGAGIAQIELTPPAFIGITDHANNKYRILEINDQTMLLRVGPPTGGVVHTMKLRVK</sequence>
<evidence type="ECO:0000313" key="4">
    <source>
        <dbReference type="Proteomes" id="UP000184418"/>
    </source>
</evidence>
<dbReference type="PROSITE" id="PS50093">
    <property type="entry name" value="PKD"/>
    <property type="match status" value="1"/>
</dbReference>
<dbReference type="RefSeq" id="WP_073108859.1">
    <property type="nucleotide sequence ID" value="NZ_FQYN01000004.1"/>
</dbReference>
<feature type="domain" description="PKD" evidence="2">
    <location>
        <begin position="57"/>
        <end position="113"/>
    </location>
</feature>
<dbReference type="InterPro" id="IPR035986">
    <property type="entry name" value="PKD_dom_sf"/>
</dbReference>
<dbReference type="Proteomes" id="UP000184418">
    <property type="component" value="Unassembled WGS sequence"/>
</dbReference>
<dbReference type="Gene3D" id="2.60.40.10">
    <property type="entry name" value="Immunoglobulins"/>
    <property type="match status" value="1"/>
</dbReference>
<keyword evidence="4" id="KW-1185">Reference proteome</keyword>
<evidence type="ECO:0000313" key="3">
    <source>
        <dbReference type="EMBL" id="SHJ05784.1"/>
    </source>
</evidence>
<dbReference type="OrthoDB" id="753168at2"/>
<dbReference type="AlphaFoldDB" id="A0A1M6G797"/>
<feature type="signal peptide" evidence="1">
    <location>
        <begin position="1"/>
        <end position="20"/>
    </location>
</feature>
<evidence type="ECO:0000256" key="1">
    <source>
        <dbReference type="SAM" id="SignalP"/>
    </source>
</evidence>
<dbReference type="InterPro" id="IPR013783">
    <property type="entry name" value="Ig-like_fold"/>
</dbReference>
<dbReference type="SMART" id="SM00089">
    <property type="entry name" value="PKD"/>
    <property type="match status" value="1"/>
</dbReference>
<organism evidence="3 4">
    <name type="scientific">Hymenobacter daecheongensis DSM 21074</name>
    <dbReference type="NCBI Taxonomy" id="1121955"/>
    <lineage>
        <taxon>Bacteria</taxon>
        <taxon>Pseudomonadati</taxon>
        <taxon>Bacteroidota</taxon>
        <taxon>Cytophagia</taxon>
        <taxon>Cytophagales</taxon>
        <taxon>Hymenobacteraceae</taxon>
        <taxon>Hymenobacter</taxon>
    </lineage>
</organism>
<accession>A0A1M6G797</accession>
<dbReference type="CDD" id="cd00146">
    <property type="entry name" value="PKD"/>
    <property type="match status" value="1"/>
</dbReference>
<proteinExistence type="predicted"/>
<dbReference type="SUPFAM" id="SSF49299">
    <property type="entry name" value="PKD domain"/>
    <property type="match status" value="1"/>
</dbReference>
<keyword evidence="1" id="KW-0732">Signal</keyword>
<gene>
    <name evidence="3" type="ORF">SAMN02745146_2145</name>
</gene>
<feature type="chain" id="PRO_5009917641" description="PKD domain-containing protein" evidence="1">
    <location>
        <begin position="21"/>
        <end position="418"/>
    </location>
</feature>
<protein>
    <recommendedName>
        <fullName evidence="2">PKD domain-containing protein</fullName>
    </recommendedName>
</protein>
<name>A0A1M6G797_9BACT</name>
<dbReference type="Pfam" id="PF18911">
    <property type="entry name" value="PKD_4"/>
    <property type="match status" value="1"/>
</dbReference>
<dbReference type="EMBL" id="FQYN01000004">
    <property type="protein sequence ID" value="SHJ05784.1"/>
    <property type="molecule type" value="Genomic_DNA"/>
</dbReference>
<dbReference type="InterPro" id="IPR000601">
    <property type="entry name" value="PKD_dom"/>
</dbReference>
<dbReference type="InterPro" id="IPR022409">
    <property type="entry name" value="PKD/Chitinase_dom"/>
</dbReference>
<evidence type="ECO:0000259" key="2">
    <source>
        <dbReference type="PROSITE" id="PS50093"/>
    </source>
</evidence>